<dbReference type="GO" id="GO:0020037">
    <property type="term" value="F:heme binding"/>
    <property type="evidence" value="ECO:0007669"/>
    <property type="project" value="InterPro"/>
</dbReference>
<dbReference type="Proteomes" id="UP000467428">
    <property type="component" value="Plasmid pJCM18538"/>
</dbReference>
<protein>
    <recommendedName>
        <fullName evidence="3">Cytochrome P450</fullName>
    </recommendedName>
</protein>
<organism evidence="1 2">
    <name type="scientific">Mycolicibacterium arabiense</name>
    <dbReference type="NCBI Taxonomy" id="1286181"/>
    <lineage>
        <taxon>Bacteria</taxon>
        <taxon>Bacillati</taxon>
        <taxon>Actinomycetota</taxon>
        <taxon>Actinomycetes</taxon>
        <taxon>Mycobacteriales</taxon>
        <taxon>Mycobacteriaceae</taxon>
        <taxon>Mycolicibacterium</taxon>
    </lineage>
</organism>
<dbReference type="GO" id="GO:0004497">
    <property type="term" value="F:monooxygenase activity"/>
    <property type="evidence" value="ECO:0007669"/>
    <property type="project" value="InterPro"/>
</dbReference>
<dbReference type="SUPFAM" id="SSF48264">
    <property type="entry name" value="Cytochrome P450"/>
    <property type="match status" value="1"/>
</dbReference>
<keyword evidence="1" id="KW-0614">Plasmid</keyword>
<proteinExistence type="predicted"/>
<evidence type="ECO:0000313" key="1">
    <source>
        <dbReference type="EMBL" id="BBY46671.1"/>
    </source>
</evidence>
<accession>A0A7I7RR30</accession>
<dbReference type="GO" id="GO:0016705">
    <property type="term" value="F:oxidoreductase activity, acting on paired donors, with incorporation or reduction of molecular oxygen"/>
    <property type="evidence" value="ECO:0007669"/>
    <property type="project" value="InterPro"/>
</dbReference>
<evidence type="ECO:0008006" key="3">
    <source>
        <dbReference type="Google" id="ProtNLM"/>
    </source>
</evidence>
<keyword evidence="2" id="KW-1185">Reference proteome</keyword>
<dbReference type="GO" id="GO:0005506">
    <property type="term" value="F:iron ion binding"/>
    <property type="evidence" value="ECO:0007669"/>
    <property type="project" value="InterPro"/>
</dbReference>
<evidence type="ECO:0000313" key="2">
    <source>
        <dbReference type="Proteomes" id="UP000467428"/>
    </source>
</evidence>
<dbReference type="EMBL" id="AP022592">
    <property type="protein sequence ID" value="BBY46671.1"/>
    <property type="molecule type" value="Genomic_DNA"/>
</dbReference>
<dbReference type="KEGG" id="marz:MARA_01010"/>
<dbReference type="InterPro" id="IPR036396">
    <property type="entry name" value="Cyt_P450_sf"/>
</dbReference>
<dbReference type="Gene3D" id="1.10.630.10">
    <property type="entry name" value="Cytochrome P450"/>
    <property type="match status" value="1"/>
</dbReference>
<gene>
    <name evidence="1" type="ORF">MARA_01010</name>
</gene>
<geneLocation type="plasmid" evidence="1">
    <name>pJCM18538</name>
</geneLocation>
<name>A0A7I7RR30_9MYCO</name>
<sequence>MGVLIVEEAAGLLANPQSYVDEARLNEALAWLREYAPVVWVDHAPYRPFWAVTKHADIFAIERDSELWLNEPHSIMAPAES</sequence>
<reference evidence="1 2" key="1">
    <citation type="journal article" date="2019" name="Emerg. Microbes Infect.">
        <title>Comprehensive subspecies identification of 175 nontuberculous mycobacteria species based on 7547 genomic profiles.</title>
        <authorList>
            <person name="Matsumoto Y."/>
            <person name="Kinjo T."/>
            <person name="Motooka D."/>
            <person name="Nabeya D."/>
            <person name="Jung N."/>
            <person name="Uechi K."/>
            <person name="Horii T."/>
            <person name="Iida T."/>
            <person name="Fujita J."/>
            <person name="Nakamura S."/>
        </authorList>
    </citation>
    <scope>NUCLEOTIDE SEQUENCE [LARGE SCALE GENOMIC DNA]</scope>
    <source>
        <strain evidence="1 2">JCM 18538</strain>
        <plasmid evidence="1">pJCM18538</plasmid>
    </source>
</reference>
<dbReference type="AlphaFoldDB" id="A0A7I7RR30"/>
<dbReference type="RefSeq" id="WP_163916181.1">
    <property type="nucleotide sequence ID" value="NZ_AP022592.1"/>
</dbReference>